<sequence length="143" mass="16851">MPLNIFCEIKISSTNFVYFKSSMVNVRSGPGKIYPVKWVYQVKGMPMQVLDKFDNWFYIRDIDGDVGWVFHAMVVEKYFKALTIRNGEIRKNYSKKSKVIAKVERLSLVNIKKCSVDFCLIEVSNIRGWIDKDILWGLHYHFQ</sequence>
<accession>A0ABP0ESV2</accession>
<organism evidence="1 2">
    <name type="scientific">Candidatus Xenohaliotis californiensis</name>
    <dbReference type="NCBI Taxonomy" id="84677"/>
    <lineage>
        <taxon>Bacteria</taxon>
        <taxon>Pseudomonadati</taxon>
        <taxon>Pseudomonadota</taxon>
        <taxon>Alphaproteobacteria</taxon>
        <taxon>Rickettsiales</taxon>
        <taxon>Anaplasmataceae</taxon>
        <taxon>Candidatus Xenohaliotis</taxon>
    </lineage>
</organism>
<gene>
    <name evidence="1" type="ORF">CAXC1_20019</name>
</gene>
<name>A0ABP0ESV2_9RICK</name>
<proteinExistence type="predicted"/>
<reference evidence="1 2" key="1">
    <citation type="submission" date="2024-01" db="EMBL/GenBank/DDBJ databases">
        <authorList>
            <person name="Kunselman E."/>
        </authorList>
    </citation>
    <scope>NUCLEOTIDE SEQUENCE [LARGE SCALE GENOMIC DNA]</scope>
    <source>
        <strain evidence="1">2 abalone samples</strain>
    </source>
</reference>
<keyword evidence="2" id="KW-1185">Reference proteome</keyword>
<dbReference type="Gene3D" id="2.30.30.40">
    <property type="entry name" value="SH3 Domains"/>
    <property type="match status" value="1"/>
</dbReference>
<evidence type="ECO:0008006" key="3">
    <source>
        <dbReference type="Google" id="ProtNLM"/>
    </source>
</evidence>
<protein>
    <recommendedName>
        <fullName evidence="3">SH3b domain-containing protein</fullName>
    </recommendedName>
</protein>
<evidence type="ECO:0000313" key="1">
    <source>
        <dbReference type="EMBL" id="CAK8163078.1"/>
    </source>
</evidence>
<comment type="caution">
    <text evidence="1">The sequence shown here is derived from an EMBL/GenBank/DDBJ whole genome shotgun (WGS) entry which is preliminary data.</text>
</comment>
<evidence type="ECO:0000313" key="2">
    <source>
        <dbReference type="Proteomes" id="UP001314181"/>
    </source>
</evidence>
<dbReference type="InterPro" id="IPR010466">
    <property type="entry name" value="DUF1058"/>
</dbReference>
<dbReference type="Pfam" id="PF06347">
    <property type="entry name" value="SH3_4"/>
    <property type="match status" value="2"/>
</dbReference>
<dbReference type="EMBL" id="CAWVOK010000022">
    <property type="protein sequence ID" value="CAK8163078.1"/>
    <property type="molecule type" value="Genomic_DNA"/>
</dbReference>
<dbReference type="Proteomes" id="UP001314181">
    <property type="component" value="Unassembled WGS sequence"/>
</dbReference>